<accession>A0A6I0ZVA4</accession>
<feature type="region of interest" description="Disordered" evidence="1">
    <location>
        <begin position="135"/>
        <end position="155"/>
    </location>
</feature>
<reference evidence="2 3" key="1">
    <citation type="journal article" date="2019" name="Nat. Med.">
        <title>A library of human gut bacterial isolates paired with longitudinal multiomics data enables mechanistic microbiome research.</title>
        <authorList>
            <person name="Poyet M."/>
            <person name="Groussin M."/>
            <person name="Gibbons S.M."/>
            <person name="Avila-Pacheco J."/>
            <person name="Jiang X."/>
            <person name="Kearney S.M."/>
            <person name="Perrotta A.R."/>
            <person name="Berdy B."/>
            <person name="Zhao S."/>
            <person name="Lieberman T.D."/>
            <person name="Swanson P.K."/>
            <person name="Smith M."/>
            <person name="Roesemann S."/>
            <person name="Alexander J.E."/>
            <person name="Rich S.A."/>
            <person name="Livny J."/>
            <person name="Vlamakis H."/>
            <person name="Clish C."/>
            <person name="Bullock K."/>
            <person name="Deik A."/>
            <person name="Scott J."/>
            <person name="Pierce K.A."/>
            <person name="Xavier R.J."/>
            <person name="Alm E.J."/>
        </authorList>
    </citation>
    <scope>NUCLEOTIDE SEQUENCE [LARGE SCALE GENOMIC DNA]</scope>
    <source>
        <strain evidence="2 3">BIOML-A122</strain>
    </source>
</reference>
<dbReference type="AlphaFoldDB" id="A0A6I0ZVA4"/>
<organism evidence="2 3">
    <name type="scientific">Phocaeicola vulgatus</name>
    <name type="common">Bacteroides vulgatus</name>
    <dbReference type="NCBI Taxonomy" id="821"/>
    <lineage>
        <taxon>Bacteria</taxon>
        <taxon>Pseudomonadati</taxon>
        <taxon>Bacteroidota</taxon>
        <taxon>Bacteroidia</taxon>
        <taxon>Bacteroidales</taxon>
        <taxon>Bacteroidaceae</taxon>
        <taxon>Phocaeicola</taxon>
    </lineage>
</organism>
<evidence type="ECO:0000256" key="1">
    <source>
        <dbReference type="SAM" id="MobiDB-lite"/>
    </source>
</evidence>
<protein>
    <submittedName>
        <fullName evidence="2">Uncharacterized protein</fullName>
    </submittedName>
</protein>
<evidence type="ECO:0000313" key="2">
    <source>
        <dbReference type="EMBL" id="KAB6523055.1"/>
    </source>
</evidence>
<evidence type="ECO:0000313" key="3">
    <source>
        <dbReference type="Proteomes" id="UP000469427"/>
    </source>
</evidence>
<proteinExistence type="predicted"/>
<sequence>MERQNPGMVRFMDRLNEKMELLDEKIQNKAAKAGEDYLSFFESHAEEAYKEYYLYKCFRDLRQKARESGSPEKVLEYLKKRQNVCLDTLLRQDIAARSTSPMANMAHTLRLECVQQLVEDYGHFIRMLTDTLRQQETRRDTRTLREKGNRRGPKL</sequence>
<comment type="caution">
    <text evidence="2">The sequence shown here is derived from an EMBL/GenBank/DDBJ whole genome shotgun (WGS) entry which is preliminary data.</text>
</comment>
<gene>
    <name evidence="2" type="ORF">GAY98_19510</name>
</gene>
<dbReference type="EMBL" id="WDBI01000041">
    <property type="protein sequence ID" value="KAB6523055.1"/>
    <property type="molecule type" value="Genomic_DNA"/>
</dbReference>
<dbReference type="RefSeq" id="WP_087338480.1">
    <property type="nucleotide sequence ID" value="NZ_JAQDMD010000042.1"/>
</dbReference>
<dbReference type="Proteomes" id="UP000469427">
    <property type="component" value="Unassembled WGS sequence"/>
</dbReference>
<name>A0A6I0ZVA4_PHOVU</name>
<feature type="compositionally biased region" description="Basic and acidic residues" evidence="1">
    <location>
        <begin position="135"/>
        <end position="149"/>
    </location>
</feature>